<reference evidence="8 9" key="1">
    <citation type="submission" date="2017-06" db="EMBL/GenBank/DDBJ databases">
        <title>Novel microbial phyla capable of carbon fixation and sulfur reduction in deep-sea sediments.</title>
        <authorList>
            <person name="Huang J."/>
            <person name="Baker B."/>
            <person name="Wang Y."/>
        </authorList>
    </citation>
    <scope>NUCLEOTIDE SEQUENCE [LARGE SCALE GENOMIC DNA]</scope>
    <source>
        <strain evidence="8">B3_TA06</strain>
    </source>
</reference>
<evidence type="ECO:0000259" key="7">
    <source>
        <dbReference type="Pfam" id="PF19290"/>
    </source>
</evidence>
<dbReference type="Pfam" id="PF19289">
    <property type="entry name" value="PmbA_TldD_3rd"/>
    <property type="match status" value="1"/>
</dbReference>
<proteinExistence type="inferred from homology"/>
<dbReference type="PANTHER" id="PTHR30624:SF0">
    <property type="entry name" value="METALLOPROTEASE SLR0863"/>
    <property type="match status" value="1"/>
</dbReference>
<evidence type="ECO:0000256" key="4">
    <source>
        <dbReference type="ARBA" id="ARBA00023049"/>
    </source>
</evidence>
<feature type="domain" description="Metalloprotease TldD/E C-terminal" evidence="6">
    <location>
        <begin position="224"/>
        <end position="440"/>
    </location>
</feature>
<dbReference type="InterPro" id="IPR002510">
    <property type="entry name" value="Metalloprtase-TldD/E_N"/>
</dbReference>
<feature type="domain" description="Metalloprotease TldD/E N-terminal" evidence="5">
    <location>
        <begin position="17"/>
        <end position="81"/>
    </location>
</feature>
<dbReference type="GO" id="GO:0008237">
    <property type="term" value="F:metallopeptidase activity"/>
    <property type="evidence" value="ECO:0007669"/>
    <property type="project" value="UniProtKB-KW"/>
</dbReference>
<dbReference type="InterPro" id="IPR025502">
    <property type="entry name" value="TldD"/>
</dbReference>
<dbReference type="SUPFAM" id="SSF111283">
    <property type="entry name" value="Putative modulator of DNA gyrase, PmbA/TldD"/>
    <property type="match status" value="1"/>
</dbReference>
<evidence type="ECO:0000313" key="9">
    <source>
        <dbReference type="Proteomes" id="UP000317778"/>
    </source>
</evidence>
<evidence type="ECO:0000256" key="2">
    <source>
        <dbReference type="ARBA" id="ARBA00022670"/>
    </source>
</evidence>
<comment type="similarity">
    <text evidence="1">Belongs to the peptidase U62 family.</text>
</comment>
<dbReference type="InterPro" id="IPR036059">
    <property type="entry name" value="TldD/PmbA_sf"/>
</dbReference>
<dbReference type="Pfam" id="PF01523">
    <property type="entry name" value="PmbA_TldD_1st"/>
    <property type="match status" value="1"/>
</dbReference>
<dbReference type="Pfam" id="PF19290">
    <property type="entry name" value="PmbA_TldD_2nd"/>
    <property type="match status" value="1"/>
</dbReference>
<dbReference type="AlphaFoldDB" id="A0A532V7H6"/>
<evidence type="ECO:0000256" key="3">
    <source>
        <dbReference type="ARBA" id="ARBA00022801"/>
    </source>
</evidence>
<organism evidence="8 9">
    <name type="scientific">candidate division TA06 bacterium B3_TA06</name>
    <dbReference type="NCBI Taxonomy" id="2012487"/>
    <lineage>
        <taxon>Bacteria</taxon>
        <taxon>Bacteria division TA06</taxon>
    </lineage>
</organism>
<dbReference type="Proteomes" id="UP000317778">
    <property type="component" value="Unassembled WGS sequence"/>
</dbReference>
<dbReference type="InterPro" id="IPR045569">
    <property type="entry name" value="Metalloprtase-TldD/E_C"/>
</dbReference>
<dbReference type="InterPro" id="IPR051463">
    <property type="entry name" value="Peptidase_U62_metallo"/>
</dbReference>
<evidence type="ECO:0000313" key="8">
    <source>
        <dbReference type="EMBL" id="TKJ43092.1"/>
    </source>
</evidence>
<evidence type="ECO:0000259" key="5">
    <source>
        <dbReference type="Pfam" id="PF01523"/>
    </source>
</evidence>
<keyword evidence="4" id="KW-0482">Metalloprotease</keyword>
<keyword evidence="2 8" id="KW-0645">Protease</keyword>
<dbReference type="EMBL" id="NJBO01000006">
    <property type="protein sequence ID" value="TKJ43092.1"/>
    <property type="molecule type" value="Genomic_DNA"/>
</dbReference>
<name>A0A532V7H6_UNCT6</name>
<dbReference type="GO" id="GO:0005829">
    <property type="term" value="C:cytosol"/>
    <property type="evidence" value="ECO:0007669"/>
    <property type="project" value="TreeGrafter"/>
</dbReference>
<evidence type="ECO:0000259" key="6">
    <source>
        <dbReference type="Pfam" id="PF19289"/>
    </source>
</evidence>
<comment type="caution">
    <text evidence="8">The sequence shown here is derived from an EMBL/GenBank/DDBJ whole genome shotgun (WGS) entry which is preliminary data.</text>
</comment>
<dbReference type="PIRSF" id="PIRSF004919">
    <property type="entry name" value="TldD"/>
    <property type="match status" value="1"/>
</dbReference>
<sequence>MISYLKEILAHVPADYAELRYHERRVNAVSVRKGEPEAAQANHLAGVGVRLLDSGRWGFSSTPGSKRADIMRAIGDAATAAKAMSRTKKNLAKAKLAKGEFRPPVEDPIENHSLEEKLKLVKKAEAKARRSKKVASASSAYIEYLDKKAIVTSDGAAALLTDVKPEFRITVVAAEGTNMVTASEFAGVTGGWKDLWRYGAWEEIVEKAVKRAQRLLSAEFPKGGRMKVILSPEMVGLISHEAIGHTVEADFVLSGAITKGKIGKRVASELVTLADSGPSVHIPGASGTLLVDDEGVMTKRTVIIENGILKSYLHNRESAASFGVAPTGNARAFEYSDEPIIRMRNTYIEPGKMSLAKLLASTDRALLLEGAGGGQADANAEFMFGVQEATLIEKGKRKKTFRGVTISGNAFDVLASVDAISKEFRWALGAGYCGKFQRAKVDAGGAYVRCEAIIGGRHG</sequence>
<evidence type="ECO:0000256" key="1">
    <source>
        <dbReference type="ARBA" id="ARBA00005836"/>
    </source>
</evidence>
<dbReference type="PANTHER" id="PTHR30624">
    <property type="entry name" value="UNCHARACTERIZED PROTEIN TLDD AND PMBA"/>
    <property type="match status" value="1"/>
</dbReference>
<dbReference type="GO" id="GO:0006508">
    <property type="term" value="P:proteolysis"/>
    <property type="evidence" value="ECO:0007669"/>
    <property type="project" value="UniProtKB-KW"/>
</dbReference>
<protein>
    <submittedName>
        <fullName evidence="8">Zn-dependent protease</fullName>
    </submittedName>
</protein>
<gene>
    <name evidence="8" type="ORF">CEE36_04915</name>
</gene>
<dbReference type="Gene3D" id="3.30.2290.10">
    <property type="entry name" value="PmbA/TldD superfamily"/>
    <property type="match status" value="1"/>
</dbReference>
<dbReference type="InterPro" id="IPR035068">
    <property type="entry name" value="TldD/PmbA_N"/>
</dbReference>
<dbReference type="InterPro" id="IPR045570">
    <property type="entry name" value="Metalloprtase-TldD/E_cen_dom"/>
</dbReference>
<feature type="domain" description="Metalloprotease TldD/E central" evidence="7">
    <location>
        <begin position="108"/>
        <end position="216"/>
    </location>
</feature>
<accession>A0A532V7H6</accession>
<keyword evidence="3" id="KW-0378">Hydrolase</keyword>